<feature type="compositionally biased region" description="Basic and acidic residues" evidence="4">
    <location>
        <begin position="799"/>
        <end position="831"/>
    </location>
</feature>
<dbReference type="SUPFAM" id="SSF50978">
    <property type="entry name" value="WD40 repeat-like"/>
    <property type="match status" value="2"/>
</dbReference>
<dbReference type="EMBL" id="CP029159">
    <property type="protein sequence ID" value="QKM69083.1"/>
    <property type="molecule type" value="Genomic_DNA"/>
</dbReference>
<dbReference type="CDD" id="cd00093">
    <property type="entry name" value="HTH_XRE"/>
    <property type="match status" value="1"/>
</dbReference>
<evidence type="ECO:0000256" key="2">
    <source>
        <dbReference type="ARBA" id="ARBA00022737"/>
    </source>
</evidence>
<dbReference type="Gene3D" id="1.10.260.40">
    <property type="entry name" value="lambda repressor-like DNA-binding domains"/>
    <property type="match status" value="1"/>
</dbReference>
<feature type="compositionally biased region" description="Basic residues" evidence="4">
    <location>
        <begin position="773"/>
        <end position="785"/>
    </location>
</feature>
<feature type="repeat" description="WD" evidence="3">
    <location>
        <begin position="1022"/>
        <end position="1052"/>
    </location>
</feature>
<dbReference type="InterPro" id="IPR010982">
    <property type="entry name" value="Lambda_DNA-bd_dom_sf"/>
</dbReference>
<organism evidence="6 7">
    <name type="scientific">Streptomyces tsukubensis (strain DSM 42081 / NBRC 108919 / NRRL 18488 / 9993)</name>
    <dbReference type="NCBI Taxonomy" id="1114943"/>
    <lineage>
        <taxon>Bacteria</taxon>
        <taxon>Bacillati</taxon>
        <taxon>Actinomycetota</taxon>
        <taxon>Actinomycetes</taxon>
        <taxon>Kitasatosporales</taxon>
        <taxon>Streptomycetaceae</taxon>
        <taxon>Streptomyces</taxon>
    </lineage>
</organism>
<evidence type="ECO:0000256" key="1">
    <source>
        <dbReference type="ARBA" id="ARBA00022574"/>
    </source>
</evidence>
<dbReference type="PROSITE" id="PS50943">
    <property type="entry name" value="HTH_CROC1"/>
    <property type="match status" value="1"/>
</dbReference>
<sequence length="1615" mass="169705">MRVAVPVGAEQQADHLVREVCLPVQAHSPVPGPALLVLAAAAAAALAADAHVGGAGVRGEDEVLELGNARLRRRVAPALPLVGRVVVDLGTEVRGGGWHSAAPSSGGVGCRPVRIRRYVKGSVTPWGWARPRPPRPPPPFRSVTARSTASHPGFRPRGRGVKEVTVALSEGNRETAADLHGLPGQQRAGDESFGERLRRLRTERGLSLADLAGRAHYSRGYISKVENGRKPATYDFARCCDEALEADGLLLALAPGAGGKGAPSPCPYPGLAAFRTEEAAWFFGRERVTAELVARLAEKAREGGAGTGAVHAPARGTTPVPAPAPAPGTAPFAEAAPAPQTVTGTGAPAPGTAPAPQPGPGPGPVIVVGPSGAGKSSLLHAGLRPAVARGALPVPGSADWPVAALTPTARPLHALAHAVARALPAATGARRRPPADPDAVLRALHDGTFPDAVRNTAPAGILVVADQFEEVFTLCPDPAERRRFIAALCALPPPALVVLGVRADFYGRCLEHPELVDALRRSQLPLGPMSPAELRAAITGPAEQASLTLEPGLVDVLLYDAGVDDAGPGPGGAHALPLMAHALLTTWQQREDDRMTVAAYRRTGGIRGAVAASAERVYEGLDAPGRAAARHLLLRLVRVGDAAMEPGTGGDGGHHDTRRRVGHDRLRLLLPDPDRAEDVIAAFAGARLLSLGADGVEITHEALLYAWPRLRQWIDADRAGLRGRQRLVEAADAWEKADRDPALLYRGAQLELALDWLDIRRGERVESEDHGMHGTHRTHGTHRVHRAEGAHGGRGNHQGRQDRQGRGEQEDLREKGRSGARDRSNDRKQNRDGANGGAPGGQPPAATPERRFLDASVAHQQAEAAAARRRTRRLRRLVSALSALSLLTGAATAFALFQRSAALAERDVSAAQVAVDHAERLRQADPSQAMKLSLAAYRLVRTPATRGALLASSGSVFSTPAGGHRWSVNRLAFTARPGRTSGDELLVSAGDEGTVHTTDVRDPARPLRTAVITEPQPGTRSAVTPDGRLLATGGDDATVRVRDLRSGHALLLTLPTGTPVTALALSPDGRGLAAGGKDGSVRTWRLDGARTRPAARADRGHTAPVTALAYRPDGAVLASASDDCTVRLWRTAPGGGAPRPAAVLEGHRAQVRTVAFSPDGKLLASGSFDRTVRLTPVADPGDPSWGRELTGHQGLVNSVAFRGDGRQLASAADDQTTRLWDVPSGRAVLTLPQPNPVRSVAYGNGGRTLATGDDEGRRLLWHLPPPVLLGPPGGAPAVHTVPGGRLLAATGGDGSVPLWRTAAGGPGGETPVAVLRGHTGAVTGLDSDASGRLLATGGDDGTVCLWDLRDPRRPARLARIDRHRNMVYAVALGADGRLLVTAGEDRRARVWDVSDPRRPVLLSTLTRHTDRINGVALGGPGDRTLVTAGGDYQARVWDLRDPRRPVLRATLPHPNQVNRVALAPGGRFLATTNDDRRVRLWDLARIGGGAPAPVTRPVAVLVGHREAAREVAFSPDGGTLVTTGDDRTAQLWSLADIRRPVVLTALPGHTGPVTGAAFSPDGRTLVTAGTEGTVRFWSHDTAAVVRRICALDGPGFDRAEWAEHFPGQRYRRSCP</sequence>
<dbReference type="InterPro" id="IPR049052">
    <property type="entry name" value="nSTAND1"/>
</dbReference>
<feature type="region of interest" description="Disordered" evidence="4">
    <location>
        <begin position="173"/>
        <end position="192"/>
    </location>
</feature>
<dbReference type="PRINTS" id="PR00320">
    <property type="entry name" value="GPROTEINBRPT"/>
</dbReference>
<name>A0A7G3UF89_STRT9</name>
<feature type="compositionally biased region" description="Low complexity" evidence="4">
    <location>
        <begin position="329"/>
        <end position="350"/>
    </location>
</feature>
<accession>A0A7G3UF89</accession>
<dbReference type="PROSITE" id="PS00678">
    <property type="entry name" value="WD_REPEATS_1"/>
    <property type="match status" value="5"/>
</dbReference>
<feature type="region of interest" description="Disordered" evidence="4">
    <location>
        <begin position="129"/>
        <end position="160"/>
    </location>
</feature>
<evidence type="ECO:0000259" key="5">
    <source>
        <dbReference type="PROSITE" id="PS50943"/>
    </source>
</evidence>
<feature type="repeat" description="WD" evidence="3">
    <location>
        <begin position="1315"/>
        <end position="1356"/>
    </location>
</feature>
<dbReference type="PROSITE" id="PS50294">
    <property type="entry name" value="WD_REPEATS_REGION"/>
    <property type="match status" value="9"/>
</dbReference>
<feature type="region of interest" description="Disordered" evidence="4">
    <location>
        <begin position="301"/>
        <end position="369"/>
    </location>
</feature>
<dbReference type="CDD" id="cd00200">
    <property type="entry name" value="WD40"/>
    <property type="match status" value="2"/>
</dbReference>
<dbReference type="InterPro" id="IPR019775">
    <property type="entry name" value="WD40_repeat_CS"/>
</dbReference>
<dbReference type="Pfam" id="PF00400">
    <property type="entry name" value="WD40"/>
    <property type="match status" value="11"/>
</dbReference>
<dbReference type="Proteomes" id="UP000005940">
    <property type="component" value="Chromosome"/>
</dbReference>
<dbReference type="PROSITE" id="PS50082">
    <property type="entry name" value="WD_REPEATS_2"/>
    <property type="match status" value="11"/>
</dbReference>
<dbReference type="Pfam" id="PF20703">
    <property type="entry name" value="nSTAND1"/>
    <property type="match status" value="2"/>
</dbReference>
<feature type="repeat" description="WD" evidence="3">
    <location>
        <begin position="1501"/>
        <end position="1534"/>
    </location>
</feature>
<feature type="repeat" description="WD" evidence="3">
    <location>
        <begin position="1360"/>
        <end position="1401"/>
    </location>
</feature>
<dbReference type="PANTHER" id="PTHR19848">
    <property type="entry name" value="WD40 REPEAT PROTEIN"/>
    <property type="match status" value="1"/>
</dbReference>
<evidence type="ECO:0000256" key="4">
    <source>
        <dbReference type="SAM" id="MobiDB-lite"/>
    </source>
</evidence>
<feature type="repeat" description="WD" evidence="3">
    <location>
        <begin position="1098"/>
        <end position="1129"/>
    </location>
</feature>
<feature type="repeat" description="WD" evidence="3">
    <location>
        <begin position="1144"/>
        <end position="1174"/>
    </location>
</feature>
<evidence type="ECO:0000313" key="6">
    <source>
        <dbReference type="EMBL" id="QKM69083.1"/>
    </source>
</evidence>
<keyword evidence="2" id="KW-0677">Repeat</keyword>
<gene>
    <name evidence="6" type="ORF">STSU_019885</name>
</gene>
<dbReference type="InterPro" id="IPR020472">
    <property type="entry name" value="WD40_PAC1"/>
</dbReference>
<proteinExistence type="predicted"/>
<feature type="repeat" description="WD" evidence="3">
    <location>
        <begin position="1189"/>
        <end position="1230"/>
    </location>
</feature>
<dbReference type="Gene3D" id="2.130.10.10">
    <property type="entry name" value="YVTN repeat-like/Quinoprotein amine dehydrogenase"/>
    <property type="match status" value="5"/>
</dbReference>
<dbReference type="InterPro" id="IPR001680">
    <property type="entry name" value="WD40_rpt"/>
</dbReference>
<dbReference type="Pfam" id="PF13560">
    <property type="entry name" value="HTH_31"/>
    <property type="match status" value="1"/>
</dbReference>
<dbReference type="InterPro" id="IPR015943">
    <property type="entry name" value="WD40/YVTN_repeat-like_dom_sf"/>
</dbReference>
<dbReference type="SUPFAM" id="SSF63829">
    <property type="entry name" value="Calcium-dependent phosphotriesterase"/>
    <property type="match status" value="1"/>
</dbReference>
<feature type="repeat" description="WD" evidence="3">
    <location>
        <begin position="1060"/>
        <end position="1094"/>
    </location>
</feature>
<dbReference type="InterPro" id="IPR001387">
    <property type="entry name" value="Cro/C1-type_HTH"/>
</dbReference>
<dbReference type="SMART" id="SM00530">
    <property type="entry name" value="HTH_XRE"/>
    <property type="match status" value="1"/>
</dbReference>
<keyword evidence="1 3" id="KW-0853">WD repeat</keyword>
<dbReference type="InterPro" id="IPR036322">
    <property type="entry name" value="WD40_repeat_dom_sf"/>
</dbReference>
<protein>
    <recommendedName>
        <fullName evidence="5">HTH cro/C1-type domain-containing protein</fullName>
    </recommendedName>
</protein>
<evidence type="ECO:0000256" key="3">
    <source>
        <dbReference type="PROSITE-ProRule" id="PRU00221"/>
    </source>
</evidence>
<feature type="repeat" description="WD" evidence="3">
    <location>
        <begin position="1546"/>
        <end position="1587"/>
    </location>
</feature>
<feature type="domain" description="HTH cro/C1-type" evidence="5">
    <location>
        <begin position="197"/>
        <end position="229"/>
    </location>
</feature>
<dbReference type="GO" id="GO:0003677">
    <property type="term" value="F:DNA binding"/>
    <property type="evidence" value="ECO:0007669"/>
    <property type="project" value="InterPro"/>
</dbReference>
<feature type="repeat" description="WD" evidence="3">
    <location>
        <begin position="1450"/>
        <end position="1483"/>
    </location>
</feature>
<keyword evidence="7" id="KW-1185">Reference proteome</keyword>
<feature type="repeat" description="WD" evidence="3">
    <location>
        <begin position="1405"/>
        <end position="1447"/>
    </location>
</feature>
<evidence type="ECO:0000313" key="7">
    <source>
        <dbReference type="Proteomes" id="UP000005940"/>
    </source>
</evidence>
<dbReference type="SUPFAM" id="SSF47413">
    <property type="entry name" value="lambda repressor-like DNA-binding domains"/>
    <property type="match status" value="1"/>
</dbReference>
<dbReference type="SMART" id="SM00320">
    <property type="entry name" value="WD40"/>
    <property type="match status" value="13"/>
</dbReference>
<feature type="region of interest" description="Disordered" evidence="4">
    <location>
        <begin position="767"/>
        <end position="848"/>
    </location>
</feature>
<reference evidence="6 7" key="1">
    <citation type="journal article" date="2012" name="J. Bacteriol.">
        <title>Draft genome of Streptomyces tsukubaensis NRRL 18488, the producer of the clinically important immunosuppressant tacrolimus (FK506).</title>
        <authorList>
            <person name="Barreiro C."/>
            <person name="Prieto C."/>
            <person name="Sola-Landa A."/>
            <person name="Solera E."/>
            <person name="Martinez-Castro M."/>
            <person name="Perez-Redondo R."/>
            <person name="Garcia-Estrada C."/>
            <person name="Aparicio J.F."/>
            <person name="Fernandez-Martinez L.T."/>
            <person name="Santos-Aberturas J."/>
            <person name="Salehi-Najafabadi Z."/>
            <person name="Rodriguez-Garcia A."/>
            <person name="Tauch A."/>
            <person name="Martin J.F."/>
        </authorList>
    </citation>
    <scope>NUCLEOTIDE SEQUENCE [LARGE SCALE GENOMIC DNA]</scope>
    <source>
        <strain evidence="7">DSM 42081 / NBRC 108919 / NRRL 18488 / 9993</strain>
    </source>
</reference>
<dbReference type="PANTHER" id="PTHR19848:SF8">
    <property type="entry name" value="F-BOX AND WD REPEAT DOMAIN CONTAINING 7"/>
    <property type="match status" value="1"/>
</dbReference>
<feature type="compositionally biased region" description="Pro residues" evidence="4">
    <location>
        <begin position="351"/>
        <end position="363"/>
    </location>
</feature>